<accession>A0A918KC80</accession>
<evidence type="ECO:0008006" key="3">
    <source>
        <dbReference type="Google" id="ProtNLM"/>
    </source>
</evidence>
<dbReference type="SUPFAM" id="SSF55781">
    <property type="entry name" value="GAF domain-like"/>
    <property type="match status" value="1"/>
</dbReference>
<dbReference type="Gene3D" id="3.30.450.40">
    <property type="match status" value="1"/>
</dbReference>
<sequence>MTETLSDNDLSPEAVAHYLRRHPRFFEDHPNLLKKLHLRHDAGEAISLMERQNQILRQENRQLIDRLNHFIQVAQRNDRLFLQLQRLVLDLLSQAGCNDLLSTLQQGLVRDFDVHETTVILCDRPNQDGDAWLQIDRDTLAGHYPKLVHERKALCGGFDEEERNFLFAGLPVQSIALAPLERHGEVNGLLALGHHSAEHFRSGTDTLFLTHLASVISELLGRMGDD</sequence>
<reference evidence="1" key="2">
    <citation type="submission" date="2020-09" db="EMBL/GenBank/DDBJ databases">
        <authorList>
            <person name="Sun Q."/>
            <person name="Kim S."/>
        </authorList>
    </citation>
    <scope>NUCLEOTIDE SEQUENCE</scope>
    <source>
        <strain evidence="1">KCTC 22169</strain>
    </source>
</reference>
<keyword evidence="2" id="KW-1185">Reference proteome</keyword>
<dbReference type="InterPro" id="IPR029016">
    <property type="entry name" value="GAF-like_dom_sf"/>
</dbReference>
<gene>
    <name evidence="1" type="ORF">GCM10007392_27600</name>
</gene>
<dbReference type="PANTHER" id="PTHR38765">
    <property type="entry name" value="DUF484 DOMAIN-CONTAINING PROTEIN"/>
    <property type="match status" value="1"/>
</dbReference>
<dbReference type="PANTHER" id="PTHR38765:SF1">
    <property type="entry name" value="DUF484 DOMAIN-CONTAINING PROTEIN"/>
    <property type="match status" value="1"/>
</dbReference>
<evidence type="ECO:0000313" key="2">
    <source>
        <dbReference type="Proteomes" id="UP000626148"/>
    </source>
</evidence>
<dbReference type="InterPro" id="IPR007435">
    <property type="entry name" value="DUF484"/>
</dbReference>
<organism evidence="1 2">
    <name type="scientific">Saccharospirillum salsuginis</name>
    <dbReference type="NCBI Taxonomy" id="418750"/>
    <lineage>
        <taxon>Bacteria</taxon>
        <taxon>Pseudomonadati</taxon>
        <taxon>Pseudomonadota</taxon>
        <taxon>Gammaproteobacteria</taxon>
        <taxon>Oceanospirillales</taxon>
        <taxon>Saccharospirillaceae</taxon>
        <taxon>Saccharospirillum</taxon>
    </lineage>
</organism>
<protein>
    <recommendedName>
        <fullName evidence="3">DUF484 family protein</fullName>
    </recommendedName>
</protein>
<reference evidence="1" key="1">
    <citation type="journal article" date="2014" name="Int. J. Syst. Evol. Microbiol.">
        <title>Complete genome sequence of Corynebacterium casei LMG S-19264T (=DSM 44701T), isolated from a smear-ripened cheese.</title>
        <authorList>
            <consortium name="US DOE Joint Genome Institute (JGI-PGF)"/>
            <person name="Walter F."/>
            <person name="Albersmeier A."/>
            <person name="Kalinowski J."/>
            <person name="Ruckert C."/>
        </authorList>
    </citation>
    <scope>NUCLEOTIDE SEQUENCE</scope>
    <source>
        <strain evidence="1">KCTC 22169</strain>
    </source>
</reference>
<dbReference type="EMBL" id="BMXR01000006">
    <property type="protein sequence ID" value="GGX58270.1"/>
    <property type="molecule type" value="Genomic_DNA"/>
</dbReference>
<dbReference type="RefSeq" id="WP_189609606.1">
    <property type="nucleotide sequence ID" value="NZ_BMXR01000006.1"/>
</dbReference>
<dbReference type="AlphaFoldDB" id="A0A918KC80"/>
<proteinExistence type="predicted"/>
<dbReference type="Proteomes" id="UP000626148">
    <property type="component" value="Unassembled WGS sequence"/>
</dbReference>
<comment type="caution">
    <text evidence="1">The sequence shown here is derived from an EMBL/GenBank/DDBJ whole genome shotgun (WGS) entry which is preliminary data.</text>
</comment>
<dbReference type="Pfam" id="PF04340">
    <property type="entry name" value="DUF484"/>
    <property type="match status" value="1"/>
</dbReference>
<name>A0A918KC80_9GAMM</name>
<evidence type="ECO:0000313" key="1">
    <source>
        <dbReference type="EMBL" id="GGX58270.1"/>
    </source>
</evidence>